<evidence type="ECO:0000256" key="1">
    <source>
        <dbReference type="ARBA" id="ARBA00008853"/>
    </source>
</evidence>
<dbReference type="Gene3D" id="2.120.10.30">
    <property type="entry name" value="TolB, C-terminal domain"/>
    <property type="match status" value="1"/>
</dbReference>
<protein>
    <recommendedName>
        <fullName evidence="2">SMP-30/Gluconolactonase/LRE-like region domain-containing protein</fullName>
    </recommendedName>
</protein>
<proteinExistence type="inferred from homology"/>
<dbReference type="GO" id="GO:0004341">
    <property type="term" value="F:gluconolactonase activity"/>
    <property type="evidence" value="ECO:0007669"/>
    <property type="project" value="TreeGrafter"/>
</dbReference>
<sequence length="322" mass="36292">MSTRFKCYTKVLVITDFALTEQTSCRLLWIPSETFFDELTYTQVELSKTFCDVWRLEDHSKRQNIHGRRLLELVDAHIVCVVIALASPEPQPDPTNSYLASFVIFNRTIAIIDSVAQLRMNSSVGSIGSGFDSHHILAKVRELDSEQERESIWWKIRDRLDSTDNVVSNASNIHKSVKSDQSAIKSQVKRLERGQVALKKSRESFGLMLSEAKMLPNQQHIQKDDKDLQTINASNAVTTRTLNKRKAMPPSQVLNIDPKERRILKIVQIPASRVTSLTFGGRLLDTLFVTTASLNTKQGNSMEPYAGRVFSVQGLASAPFVK</sequence>
<dbReference type="SUPFAM" id="SSF63829">
    <property type="entry name" value="Calcium-dependent phosphotriesterase"/>
    <property type="match status" value="1"/>
</dbReference>
<evidence type="ECO:0000259" key="2">
    <source>
        <dbReference type="Pfam" id="PF08450"/>
    </source>
</evidence>
<dbReference type="Proteomes" id="UP000215335">
    <property type="component" value="Unassembled WGS sequence"/>
</dbReference>
<organism evidence="3 4">
    <name type="scientific">Trichomalopsis sarcophagae</name>
    <dbReference type="NCBI Taxonomy" id="543379"/>
    <lineage>
        <taxon>Eukaryota</taxon>
        <taxon>Metazoa</taxon>
        <taxon>Ecdysozoa</taxon>
        <taxon>Arthropoda</taxon>
        <taxon>Hexapoda</taxon>
        <taxon>Insecta</taxon>
        <taxon>Pterygota</taxon>
        <taxon>Neoptera</taxon>
        <taxon>Endopterygota</taxon>
        <taxon>Hymenoptera</taxon>
        <taxon>Apocrita</taxon>
        <taxon>Proctotrupomorpha</taxon>
        <taxon>Chalcidoidea</taxon>
        <taxon>Pteromalidae</taxon>
        <taxon>Pteromalinae</taxon>
        <taxon>Trichomalopsis</taxon>
    </lineage>
</organism>
<comment type="similarity">
    <text evidence="1">Belongs to the SMP-30/CGR1 family.</text>
</comment>
<dbReference type="EMBL" id="NNAY01000391">
    <property type="protein sequence ID" value="OXU28709.1"/>
    <property type="molecule type" value="Genomic_DNA"/>
</dbReference>
<feature type="domain" description="SMP-30/Gluconolactonase/LRE-like region" evidence="2">
    <location>
        <begin position="251"/>
        <end position="292"/>
    </location>
</feature>
<keyword evidence="4" id="KW-1185">Reference proteome</keyword>
<dbReference type="InterPro" id="IPR011042">
    <property type="entry name" value="6-blade_b-propeller_TolB-like"/>
</dbReference>
<name>A0A232FE46_9HYME</name>
<dbReference type="PANTHER" id="PTHR10907">
    <property type="entry name" value="REGUCALCIN"/>
    <property type="match status" value="1"/>
</dbReference>
<dbReference type="GO" id="GO:0019853">
    <property type="term" value="P:L-ascorbic acid biosynthetic process"/>
    <property type="evidence" value="ECO:0007669"/>
    <property type="project" value="TreeGrafter"/>
</dbReference>
<accession>A0A232FE46</accession>
<reference evidence="3 4" key="1">
    <citation type="journal article" date="2017" name="Curr. Biol.">
        <title>The Evolution of Venom by Co-option of Single-Copy Genes.</title>
        <authorList>
            <person name="Martinson E.O."/>
            <person name="Mrinalini"/>
            <person name="Kelkar Y.D."/>
            <person name="Chang C.H."/>
            <person name="Werren J.H."/>
        </authorList>
    </citation>
    <scope>NUCLEOTIDE SEQUENCE [LARGE SCALE GENOMIC DNA]</scope>
    <source>
        <strain evidence="3 4">Alberta</strain>
        <tissue evidence="3">Whole body</tissue>
    </source>
</reference>
<dbReference type="AlphaFoldDB" id="A0A232FE46"/>
<dbReference type="PANTHER" id="PTHR10907:SF47">
    <property type="entry name" value="REGUCALCIN"/>
    <property type="match status" value="1"/>
</dbReference>
<gene>
    <name evidence="3" type="ORF">TSAR_010949</name>
</gene>
<dbReference type="Pfam" id="PF08450">
    <property type="entry name" value="SGL"/>
    <property type="match status" value="1"/>
</dbReference>
<evidence type="ECO:0000313" key="4">
    <source>
        <dbReference type="Proteomes" id="UP000215335"/>
    </source>
</evidence>
<dbReference type="OrthoDB" id="423498at2759"/>
<dbReference type="InterPro" id="IPR013658">
    <property type="entry name" value="SGL"/>
</dbReference>
<comment type="caution">
    <text evidence="3">The sequence shown here is derived from an EMBL/GenBank/DDBJ whole genome shotgun (WGS) entry which is preliminary data.</text>
</comment>
<dbReference type="GO" id="GO:0005509">
    <property type="term" value="F:calcium ion binding"/>
    <property type="evidence" value="ECO:0007669"/>
    <property type="project" value="TreeGrafter"/>
</dbReference>
<evidence type="ECO:0000313" key="3">
    <source>
        <dbReference type="EMBL" id="OXU28709.1"/>
    </source>
</evidence>